<feature type="transmembrane region" description="Helical" evidence="13">
    <location>
        <begin position="20"/>
        <end position="40"/>
    </location>
</feature>
<evidence type="ECO:0000256" key="9">
    <source>
        <dbReference type="ARBA" id="ARBA00023136"/>
    </source>
</evidence>
<dbReference type="InterPro" id="IPR022924">
    <property type="entry name" value="Cardiolipin_synthase"/>
</dbReference>
<evidence type="ECO:0000256" key="1">
    <source>
        <dbReference type="ARBA" id="ARBA00004651"/>
    </source>
</evidence>
<dbReference type="PROSITE" id="PS50035">
    <property type="entry name" value="PLD"/>
    <property type="match status" value="2"/>
</dbReference>
<evidence type="ECO:0000259" key="14">
    <source>
        <dbReference type="PROSITE" id="PS50035"/>
    </source>
</evidence>
<feature type="domain" description="PLD phosphodiesterase" evidence="14">
    <location>
        <begin position="199"/>
        <end position="226"/>
    </location>
</feature>
<dbReference type="CDD" id="cd09157">
    <property type="entry name" value="PLDc_CLS_unchar2_1"/>
    <property type="match status" value="1"/>
</dbReference>
<evidence type="ECO:0000256" key="4">
    <source>
        <dbReference type="ARBA" id="ARBA00022679"/>
    </source>
</evidence>
<dbReference type="InterPro" id="IPR027379">
    <property type="entry name" value="CLS_N"/>
</dbReference>
<evidence type="ECO:0000256" key="5">
    <source>
        <dbReference type="ARBA" id="ARBA00022692"/>
    </source>
</evidence>
<dbReference type="OrthoDB" id="9762009at2"/>
<evidence type="ECO:0000256" key="10">
    <source>
        <dbReference type="ARBA" id="ARBA00023209"/>
    </source>
</evidence>
<keyword evidence="6" id="KW-0677">Repeat</keyword>
<dbReference type="InterPro" id="IPR001736">
    <property type="entry name" value="PLipase_D/transphosphatidylase"/>
</dbReference>
<dbReference type="AlphaFoldDB" id="A0A545TVX9"/>
<keyword evidence="9 13" id="KW-0472">Membrane</keyword>
<dbReference type="Pfam" id="PF13091">
    <property type="entry name" value="PLDc_2"/>
    <property type="match status" value="2"/>
</dbReference>
<dbReference type="SUPFAM" id="SSF56024">
    <property type="entry name" value="Phospholipase D/nuclease"/>
    <property type="match status" value="2"/>
</dbReference>
<keyword evidence="10" id="KW-0594">Phospholipid biosynthesis</keyword>
<keyword evidence="8" id="KW-0443">Lipid metabolism</keyword>
<comment type="subcellular location">
    <subcellularLocation>
        <location evidence="1">Cell membrane</location>
        <topology evidence="1">Multi-pass membrane protein</topology>
    </subcellularLocation>
</comment>
<evidence type="ECO:0000256" key="11">
    <source>
        <dbReference type="ARBA" id="ARBA00023264"/>
    </source>
</evidence>
<keyword evidence="4" id="KW-0808">Transferase</keyword>
<evidence type="ECO:0000313" key="15">
    <source>
        <dbReference type="EMBL" id="TQV81379.1"/>
    </source>
</evidence>
<evidence type="ECO:0000256" key="12">
    <source>
        <dbReference type="NCBIfam" id="TIGR04265"/>
    </source>
</evidence>
<dbReference type="PANTHER" id="PTHR21248">
    <property type="entry name" value="CARDIOLIPIN SYNTHASE"/>
    <property type="match status" value="1"/>
</dbReference>
<accession>A0A545TVX9</accession>
<evidence type="ECO:0000256" key="7">
    <source>
        <dbReference type="ARBA" id="ARBA00022989"/>
    </source>
</evidence>
<dbReference type="GO" id="GO:0005886">
    <property type="term" value="C:plasma membrane"/>
    <property type="evidence" value="ECO:0007669"/>
    <property type="project" value="UniProtKB-SubCell"/>
</dbReference>
<gene>
    <name evidence="15" type="primary">cls</name>
    <name evidence="15" type="ORF">FKG94_08650</name>
</gene>
<evidence type="ECO:0000256" key="3">
    <source>
        <dbReference type="ARBA" id="ARBA00022516"/>
    </source>
</evidence>
<dbReference type="SMART" id="SM00155">
    <property type="entry name" value="PLDc"/>
    <property type="match status" value="2"/>
</dbReference>
<dbReference type="GO" id="GO:0008808">
    <property type="term" value="F:cardiolipin synthase activity"/>
    <property type="evidence" value="ECO:0007669"/>
    <property type="project" value="UniProtKB-UniRule"/>
</dbReference>
<organism evidence="15 16">
    <name type="scientific">Exilibacterium tricleocarpae</name>
    <dbReference type="NCBI Taxonomy" id="2591008"/>
    <lineage>
        <taxon>Bacteria</taxon>
        <taxon>Pseudomonadati</taxon>
        <taxon>Pseudomonadota</taxon>
        <taxon>Gammaproteobacteria</taxon>
        <taxon>Cellvibrionales</taxon>
        <taxon>Cellvibrionaceae</taxon>
        <taxon>Exilibacterium</taxon>
    </lineage>
</organism>
<reference evidence="15 16" key="1">
    <citation type="submission" date="2019-06" db="EMBL/GenBank/DDBJ databases">
        <title>Whole genome sequence for Cellvibrionaceae sp. R142.</title>
        <authorList>
            <person name="Wang G."/>
        </authorList>
    </citation>
    <scope>NUCLEOTIDE SEQUENCE [LARGE SCALE GENOMIC DNA]</scope>
    <source>
        <strain evidence="15 16">R142</strain>
    </source>
</reference>
<name>A0A545TVX9_9GAMM</name>
<dbReference type="GO" id="GO:0032049">
    <property type="term" value="P:cardiolipin biosynthetic process"/>
    <property type="evidence" value="ECO:0007669"/>
    <property type="project" value="UniProtKB-UniRule"/>
</dbReference>
<keyword evidence="11" id="KW-1208">Phospholipid metabolism</keyword>
<keyword evidence="3" id="KW-0444">Lipid biosynthesis</keyword>
<dbReference type="Proteomes" id="UP000319732">
    <property type="component" value="Unassembled WGS sequence"/>
</dbReference>
<protein>
    <recommendedName>
        <fullName evidence="12">Cardiolipin synthase</fullName>
        <ecNumber evidence="12">2.7.8.-</ecNumber>
    </recommendedName>
</protein>
<evidence type="ECO:0000256" key="8">
    <source>
        <dbReference type="ARBA" id="ARBA00023098"/>
    </source>
</evidence>
<dbReference type="EMBL" id="VHSG01000008">
    <property type="protein sequence ID" value="TQV81379.1"/>
    <property type="molecule type" value="Genomic_DNA"/>
</dbReference>
<proteinExistence type="predicted"/>
<dbReference type="InterPro" id="IPR025202">
    <property type="entry name" value="PLD-like_dom"/>
</dbReference>
<keyword evidence="2" id="KW-1003">Cell membrane</keyword>
<dbReference type="EC" id="2.7.8.-" evidence="12"/>
<sequence length="461" mass="51607">MALAAGGHALLHKNDNVSAFGWIVTCLLFPLAGPLLYYLFGINRIRTRARRLNIPSTHTSPQRPQKASATKAMLRQAGLPLRAQTTAQVSFATPFPLCDGNQVAVLHNGEQAYPAMLGGIRTARRQILLSSYIFDNDEIGLRFAEALVQAAGNGVEVRVLVDGVGERYSWRRIGTQLLKRGVKVARFLPPQLLPPQVNLNLRNHRKILVIDGYTCFTGGINISARHCLEDNDRKSAVQDLHFRLQGPASAHLWQVFADDWFFAAREALQIPDEPVEHQGTAICRVVADGPNEDIDTLPMLLNGVLSSARRRIVIMTPYFLPPQGLISALQAAAMRGVDVRIILPSRNNLPYVHWATRRMLPQLLQRGVRIYYQAPPFSHSKLCLIDDYYCLLGSANLDPRSLTLNFEVVVEVFDRALVKTLGKHCNKVLKKSRKLTTEDFARQGLVSRLRDAVFWLFSSYM</sequence>
<dbReference type="PANTHER" id="PTHR21248:SF22">
    <property type="entry name" value="PHOSPHOLIPASE D"/>
    <property type="match status" value="1"/>
</dbReference>
<comment type="caution">
    <text evidence="15">The sequence shown here is derived from an EMBL/GenBank/DDBJ whole genome shotgun (WGS) entry which is preliminary data.</text>
</comment>
<dbReference type="Pfam" id="PF13396">
    <property type="entry name" value="PLDc_N"/>
    <property type="match status" value="1"/>
</dbReference>
<dbReference type="CDD" id="cd09163">
    <property type="entry name" value="PLDc_CLS_unchar2_2"/>
    <property type="match status" value="1"/>
</dbReference>
<feature type="domain" description="PLD phosphodiesterase" evidence="14">
    <location>
        <begin position="374"/>
        <end position="401"/>
    </location>
</feature>
<evidence type="ECO:0000256" key="2">
    <source>
        <dbReference type="ARBA" id="ARBA00022475"/>
    </source>
</evidence>
<evidence type="ECO:0000256" key="13">
    <source>
        <dbReference type="SAM" id="Phobius"/>
    </source>
</evidence>
<keyword evidence="7 13" id="KW-1133">Transmembrane helix</keyword>
<dbReference type="NCBIfam" id="TIGR04265">
    <property type="entry name" value="bac_cardiolipin"/>
    <property type="match status" value="1"/>
</dbReference>
<evidence type="ECO:0000313" key="16">
    <source>
        <dbReference type="Proteomes" id="UP000319732"/>
    </source>
</evidence>
<keyword evidence="16" id="KW-1185">Reference proteome</keyword>
<evidence type="ECO:0000256" key="6">
    <source>
        <dbReference type="ARBA" id="ARBA00022737"/>
    </source>
</evidence>
<keyword evidence="5 13" id="KW-0812">Transmembrane</keyword>
<dbReference type="Gene3D" id="3.30.870.10">
    <property type="entry name" value="Endonuclease Chain A"/>
    <property type="match status" value="2"/>
</dbReference>